<reference evidence="2" key="1">
    <citation type="submission" date="2019-09" db="EMBL/GenBank/DDBJ databases">
        <title>Characterisation of the sponge microbiome using genome-centric metagenomics.</title>
        <authorList>
            <person name="Engelberts J.P."/>
            <person name="Robbins S.J."/>
            <person name="De Goeij J.M."/>
            <person name="Aranda M."/>
            <person name="Bell S.C."/>
            <person name="Webster N.S."/>
        </authorList>
    </citation>
    <scope>NUCLEOTIDE SEQUENCE</scope>
    <source>
        <strain evidence="2">SB0662_bin_9</strain>
    </source>
</reference>
<comment type="caution">
    <text evidence="2">The sequence shown here is derived from an EMBL/GenBank/DDBJ whole genome shotgun (WGS) entry which is preliminary data.</text>
</comment>
<dbReference type="Pfam" id="PF01547">
    <property type="entry name" value="SBP_bac_1"/>
    <property type="match status" value="1"/>
</dbReference>
<dbReference type="PANTHER" id="PTHR43649">
    <property type="entry name" value="ARABINOSE-BINDING PROTEIN-RELATED"/>
    <property type="match status" value="1"/>
</dbReference>
<organism evidence="2">
    <name type="scientific">Caldilineaceae bacterium SB0662_bin_9</name>
    <dbReference type="NCBI Taxonomy" id="2605258"/>
    <lineage>
        <taxon>Bacteria</taxon>
        <taxon>Bacillati</taxon>
        <taxon>Chloroflexota</taxon>
        <taxon>Caldilineae</taxon>
        <taxon>Caldilineales</taxon>
        <taxon>Caldilineaceae</taxon>
    </lineage>
</organism>
<proteinExistence type="predicted"/>
<dbReference type="InterPro" id="IPR006059">
    <property type="entry name" value="SBP"/>
</dbReference>
<evidence type="ECO:0000313" key="2">
    <source>
        <dbReference type="EMBL" id="MYD89387.1"/>
    </source>
</evidence>
<dbReference type="SUPFAM" id="SSF53850">
    <property type="entry name" value="Periplasmic binding protein-like II"/>
    <property type="match status" value="1"/>
</dbReference>
<feature type="region of interest" description="Disordered" evidence="1">
    <location>
        <begin position="1"/>
        <end position="41"/>
    </location>
</feature>
<accession>A0A6B1DQ89</accession>
<dbReference type="InterPro" id="IPR050490">
    <property type="entry name" value="Bact_solute-bd_prot1"/>
</dbReference>
<feature type="compositionally biased region" description="Basic and acidic residues" evidence="1">
    <location>
        <begin position="60"/>
        <end position="80"/>
    </location>
</feature>
<gene>
    <name evidence="2" type="ORF">F4Y08_03470</name>
</gene>
<feature type="compositionally biased region" description="Basic and acidic residues" evidence="1">
    <location>
        <begin position="1"/>
        <end position="17"/>
    </location>
</feature>
<protein>
    <submittedName>
        <fullName evidence="2">Extracellular solute-binding protein</fullName>
    </submittedName>
</protein>
<sequence>MASRFRNRDTPLPEEATRGTGTPMGSACGDPAGWRRLKVPPTGQHFVQTYPRSTLRHPISRSEKRPMGRREPARPQRDPYQRKRIRAVFWTFDGSREKWHHDSLRPPERARRYTMNGTAHFSRRSFLRAAATLSGGALLAACTLPDTGTGIEAETTEPVVLQALWVAQTALVEYFENYSATIFSPQNDGAMVEFTLAPGNEIPQKMLSGIAAGDPADLFRVVNVAAFTQLAANDIILALDDLIDRDGYQDYIDTFIPGTVETFNFNGIQYGIPFGAHPSSQYLFYNKTALNDQGIVLDDPGWSWADYVEVAKTVTDPDNDVFGSWVRANFEGYMVGVRSMGGDLLNEDGTQSQINSDEAWEFWNLLYALINEHKTTAQPTDIRDWKPPFAEQKIMMANDNGYRESFLREMVQDFEFDTFLIPNMGDVPRGGLVGDISAISAASSHHDLAWEWVKGTLATEEGIKRVQNARFIPLPTEAALLHEDAMVSHQYEFYVRQWINEPPRAAPTAGNGRTSDVFSTLQRGMEAAWLATEPLTDVVNSVDKEIQDILDMPPA</sequence>
<dbReference type="AlphaFoldDB" id="A0A6B1DQ89"/>
<dbReference type="PANTHER" id="PTHR43649:SF12">
    <property type="entry name" value="DIACETYLCHITOBIOSE BINDING PROTEIN DASA"/>
    <property type="match status" value="1"/>
</dbReference>
<name>A0A6B1DQ89_9CHLR</name>
<dbReference type="EMBL" id="VXPY01000018">
    <property type="protein sequence ID" value="MYD89387.1"/>
    <property type="molecule type" value="Genomic_DNA"/>
</dbReference>
<dbReference type="Gene3D" id="3.40.190.10">
    <property type="entry name" value="Periplasmic binding protein-like II"/>
    <property type="match status" value="1"/>
</dbReference>
<feature type="region of interest" description="Disordered" evidence="1">
    <location>
        <begin position="53"/>
        <end position="80"/>
    </location>
</feature>
<evidence type="ECO:0000256" key="1">
    <source>
        <dbReference type="SAM" id="MobiDB-lite"/>
    </source>
</evidence>